<dbReference type="EMBL" id="LR743598">
    <property type="protein sequence ID" value="CAA2629276.1"/>
    <property type="molecule type" value="Genomic_DNA"/>
</dbReference>
<gene>
    <name evidence="1" type="ORF">SI7747_11014914</name>
</gene>
<evidence type="ECO:0000313" key="1">
    <source>
        <dbReference type="EMBL" id="CAA2629276.1"/>
    </source>
</evidence>
<organism evidence="1">
    <name type="scientific">Spirodela intermedia</name>
    <name type="common">Intermediate duckweed</name>
    <dbReference type="NCBI Taxonomy" id="51605"/>
    <lineage>
        <taxon>Eukaryota</taxon>
        <taxon>Viridiplantae</taxon>
        <taxon>Streptophyta</taxon>
        <taxon>Embryophyta</taxon>
        <taxon>Tracheophyta</taxon>
        <taxon>Spermatophyta</taxon>
        <taxon>Magnoliopsida</taxon>
        <taxon>Liliopsida</taxon>
        <taxon>Araceae</taxon>
        <taxon>Lemnoideae</taxon>
        <taxon>Spirodela</taxon>
    </lineage>
</organism>
<name>A0A7I8JEE9_SPIIN</name>
<protein>
    <submittedName>
        <fullName evidence="1">Uncharacterized protein</fullName>
    </submittedName>
</protein>
<evidence type="ECO:0000313" key="2">
    <source>
        <dbReference type="Proteomes" id="UP001189122"/>
    </source>
</evidence>
<dbReference type="AlphaFoldDB" id="A0A7I8JEE9"/>
<dbReference type="EMBL" id="CACRZD030000011">
    <property type="protein sequence ID" value="CAA6668520.1"/>
    <property type="molecule type" value="Genomic_DNA"/>
</dbReference>
<accession>A0A7I8JEE9</accession>
<sequence length="23" mass="2828">MPLVCVMLKHISKMYAVYFFEYD</sequence>
<dbReference type="Proteomes" id="UP001189122">
    <property type="component" value="Unassembled WGS sequence"/>
</dbReference>
<proteinExistence type="predicted"/>
<reference evidence="1 2" key="1">
    <citation type="submission" date="2019-12" db="EMBL/GenBank/DDBJ databases">
        <authorList>
            <person name="Scholz U."/>
            <person name="Mascher M."/>
            <person name="Fiebig A."/>
        </authorList>
    </citation>
    <scope>NUCLEOTIDE SEQUENCE</scope>
</reference>
<keyword evidence="2" id="KW-1185">Reference proteome</keyword>